<keyword evidence="3" id="KW-0808">Transferase</keyword>
<dbReference type="PANTHER" id="PTHR30273:SF2">
    <property type="entry name" value="PROTEIN FECR"/>
    <property type="match status" value="1"/>
</dbReference>
<reference evidence="3" key="1">
    <citation type="journal article" date="2018" name="Nat. Biotechnol.">
        <title>A standardized bacterial taxonomy based on genome phylogeny substantially revises the tree of life.</title>
        <authorList>
            <person name="Parks D.H."/>
            <person name="Chuvochina M."/>
            <person name="Waite D.W."/>
            <person name="Rinke C."/>
            <person name="Skarshewski A."/>
            <person name="Chaumeil P.A."/>
            <person name="Hugenholtz P."/>
        </authorList>
    </citation>
    <scope>NUCLEOTIDE SEQUENCE [LARGE SCALE GENOMIC DNA]</scope>
    <source>
        <strain evidence="3">UBA11284</strain>
    </source>
</reference>
<comment type="caution">
    <text evidence="3">The sequence shown here is derived from an EMBL/GenBank/DDBJ whole genome shotgun (WGS) entry which is preliminary data.</text>
</comment>
<evidence type="ECO:0000259" key="1">
    <source>
        <dbReference type="Pfam" id="PF04773"/>
    </source>
</evidence>
<sequence length="336" mass="36954">MSHPGDTNSHGNDSGENIEKCHSSELQAAMEWQIILWSGEVTPQEQQAFTSWLNASPKHQQAWQQLQQIHDPFSHIPSDIAGRALRASGPDTRRRQLLLGFVVLVGIGGSGYGIQRTSHWQAATADYTTRRGETRSVTLPDGTVITLNTDSAVDVTFTDSQRTLHLRQGEVMIATAPDRATVARPFMVSTRSGQVRPIGTRFSVRQYDDVAGSVLVQVLEGAIELTPRSSAGIRINAGQQARFDQHQVTLPTPVDMAKSAWTRGLLIAEQQRLGDFLAELGRYRVGVLRCDPAVASLVVSGVYPLRDTDQVLQALEQALPIRIHTLTRYWVTISAS</sequence>
<organism evidence="3">
    <name type="scientific">Halomonas campaniensis</name>
    <dbReference type="NCBI Taxonomy" id="213554"/>
    <lineage>
        <taxon>Bacteria</taxon>
        <taxon>Pseudomonadati</taxon>
        <taxon>Pseudomonadota</taxon>
        <taxon>Gammaproteobacteria</taxon>
        <taxon>Oceanospirillales</taxon>
        <taxon>Halomonadaceae</taxon>
        <taxon>Halomonas</taxon>
    </lineage>
</organism>
<evidence type="ECO:0000259" key="2">
    <source>
        <dbReference type="Pfam" id="PF16220"/>
    </source>
</evidence>
<evidence type="ECO:0000313" key="3">
    <source>
        <dbReference type="EMBL" id="HCA00881.1"/>
    </source>
</evidence>
<proteinExistence type="predicted"/>
<dbReference type="Gene3D" id="2.60.120.1440">
    <property type="match status" value="1"/>
</dbReference>
<dbReference type="PIRSF" id="PIRSF018266">
    <property type="entry name" value="FecR"/>
    <property type="match status" value="1"/>
</dbReference>
<dbReference type="InterPro" id="IPR032623">
    <property type="entry name" value="FecR_N"/>
</dbReference>
<accession>A0A3D0KCH1</accession>
<dbReference type="InterPro" id="IPR006860">
    <property type="entry name" value="FecR"/>
</dbReference>
<dbReference type="GO" id="GO:0016301">
    <property type="term" value="F:kinase activity"/>
    <property type="evidence" value="ECO:0007669"/>
    <property type="project" value="UniProtKB-KW"/>
</dbReference>
<dbReference type="Pfam" id="PF04773">
    <property type="entry name" value="FecR"/>
    <property type="match status" value="1"/>
</dbReference>
<dbReference type="Pfam" id="PF16220">
    <property type="entry name" value="DUF4880"/>
    <property type="match status" value="1"/>
</dbReference>
<dbReference type="EMBL" id="DOTR01000011">
    <property type="protein sequence ID" value="HCA00881.1"/>
    <property type="molecule type" value="Genomic_DNA"/>
</dbReference>
<name>A0A3D0KCH1_9GAMM</name>
<dbReference type="PANTHER" id="PTHR30273">
    <property type="entry name" value="PERIPLASMIC SIGNAL SENSOR AND SIGMA FACTOR ACTIVATOR FECR-RELATED"/>
    <property type="match status" value="1"/>
</dbReference>
<feature type="domain" description="FecR protein" evidence="1">
    <location>
        <begin position="126"/>
        <end position="224"/>
    </location>
</feature>
<keyword evidence="3" id="KW-0418">Kinase</keyword>
<dbReference type="AlphaFoldDB" id="A0A3D0KCH1"/>
<dbReference type="GO" id="GO:0016989">
    <property type="term" value="F:sigma factor antagonist activity"/>
    <property type="evidence" value="ECO:0007669"/>
    <property type="project" value="TreeGrafter"/>
</dbReference>
<gene>
    <name evidence="3" type="ORF">DEO68_01575</name>
</gene>
<dbReference type="InterPro" id="IPR012373">
    <property type="entry name" value="Ferrdict_sens_TM"/>
</dbReference>
<protein>
    <submittedName>
        <fullName evidence="3">Histidine kinase</fullName>
    </submittedName>
</protein>
<feature type="domain" description="FecR N-terminal" evidence="2">
    <location>
        <begin position="27"/>
        <end position="68"/>
    </location>
</feature>